<keyword evidence="2" id="KW-1133">Transmembrane helix</keyword>
<gene>
    <name evidence="3" type="ORF">P8192_04615</name>
</gene>
<evidence type="ECO:0000256" key="2">
    <source>
        <dbReference type="SAM" id="Phobius"/>
    </source>
</evidence>
<dbReference type="NCBIfam" id="TIGR01906">
    <property type="entry name" value="integ_TIGR01906"/>
    <property type="match status" value="1"/>
</dbReference>
<evidence type="ECO:0000256" key="1">
    <source>
        <dbReference type="SAM" id="MobiDB-lite"/>
    </source>
</evidence>
<evidence type="ECO:0000313" key="4">
    <source>
        <dbReference type="Proteomes" id="UP001219037"/>
    </source>
</evidence>
<organism evidence="3 4">
    <name type="scientific">Citricoccus muralis</name>
    <dbReference type="NCBI Taxonomy" id="169134"/>
    <lineage>
        <taxon>Bacteria</taxon>
        <taxon>Bacillati</taxon>
        <taxon>Actinomycetota</taxon>
        <taxon>Actinomycetes</taxon>
        <taxon>Micrococcales</taxon>
        <taxon>Micrococcaceae</taxon>
        <taxon>Citricoccus</taxon>
    </lineage>
</organism>
<protein>
    <submittedName>
        <fullName evidence="3">TIGR01906 family membrane protein</fullName>
    </submittedName>
</protein>
<feature type="transmembrane region" description="Helical" evidence="2">
    <location>
        <begin position="356"/>
        <end position="378"/>
    </location>
</feature>
<proteinExistence type="predicted"/>
<feature type="compositionally biased region" description="Basic and acidic residues" evidence="1">
    <location>
        <begin position="198"/>
        <end position="219"/>
    </location>
</feature>
<name>A0ABY8H9U1_9MICC</name>
<keyword evidence="4" id="KW-1185">Reference proteome</keyword>
<feature type="compositionally biased region" description="Acidic residues" evidence="1">
    <location>
        <begin position="28"/>
        <end position="42"/>
    </location>
</feature>
<evidence type="ECO:0000313" key="3">
    <source>
        <dbReference type="EMBL" id="WFP17397.1"/>
    </source>
</evidence>
<dbReference type="InterPro" id="IPR010178">
    <property type="entry name" value="Lit"/>
</dbReference>
<feature type="transmembrane region" description="Helical" evidence="2">
    <location>
        <begin position="321"/>
        <end position="344"/>
    </location>
</feature>
<feature type="transmembrane region" description="Helical" evidence="2">
    <location>
        <begin position="231"/>
        <end position="257"/>
    </location>
</feature>
<dbReference type="Pfam" id="PF07314">
    <property type="entry name" value="Lit"/>
    <property type="match status" value="1"/>
</dbReference>
<feature type="compositionally biased region" description="Basic and acidic residues" evidence="1">
    <location>
        <begin position="71"/>
        <end position="80"/>
    </location>
</feature>
<feature type="transmembrane region" description="Helical" evidence="2">
    <location>
        <begin position="411"/>
        <end position="435"/>
    </location>
</feature>
<accession>A0ABY8H9U1</accession>
<dbReference type="RefSeq" id="WP_278158853.1">
    <property type="nucleotide sequence ID" value="NZ_CP121252.1"/>
</dbReference>
<sequence>MTTQDPEQQDPKATSEDFESGLDYSAFIDDEPENTADADAESTTEAPTTETPRFLQDSDADAETTPIARQTELDHEHDAQPDDAQPDDAQHTEVIGDAETTDLTSEEPQHTEVIGEADDHQHTEVISDQEPTADSPAAEHNYTVPLPDLSADQKTGDPTGAGDTGDTRVLHKTATEAEPVDPFTGVAAVPASAGMGHAETDRRTRREAEARAMARDEALESPRTVSRVLQVLLAIFAPIVLLIAAIRLVASPMFLWLEYRRPGFPSDDFGFSTEDRTVYGSYGLDYLFNLSNSRYLSELTSGEGQSLFTAEEVSHMHDVKIVMLITMLAGIVLGLACLAFMIILARTRKGGIRRGLFAGAVWLIVATIGLAVVAVLGWEAFFAGFHSLFFADGTWTFYASDTLIRLYPNQFWIDAGIAVAALTLITAIVTLVFTWPTRRRREDSKQDQIQLITRKNYWSSESAR</sequence>
<keyword evidence="2" id="KW-0812">Transmembrane</keyword>
<feature type="region of interest" description="Disordered" evidence="1">
    <location>
        <begin position="192"/>
        <end position="219"/>
    </location>
</feature>
<dbReference type="EMBL" id="CP121252">
    <property type="protein sequence ID" value="WFP17397.1"/>
    <property type="molecule type" value="Genomic_DNA"/>
</dbReference>
<keyword evidence="2" id="KW-0472">Membrane</keyword>
<feature type="compositionally biased region" description="Low complexity" evidence="1">
    <location>
        <begin position="43"/>
        <end position="52"/>
    </location>
</feature>
<dbReference type="Proteomes" id="UP001219037">
    <property type="component" value="Chromosome"/>
</dbReference>
<feature type="region of interest" description="Disordered" evidence="1">
    <location>
        <begin position="1"/>
        <end position="167"/>
    </location>
</feature>
<reference evidence="3 4" key="1">
    <citation type="submission" date="2023-04" db="EMBL/GenBank/DDBJ databases">
        <title>Funneling lignin-derived compounds into biodiesel using alkali-halophilic Citricoccus sp. P2.</title>
        <authorList>
            <person name="Luo C.-B."/>
        </authorList>
    </citation>
    <scope>NUCLEOTIDE SEQUENCE [LARGE SCALE GENOMIC DNA]</scope>
    <source>
        <strain evidence="3 4">P2</strain>
    </source>
</reference>